<organism evidence="2">
    <name type="scientific">Thermosulfidibacter takaii</name>
    <dbReference type="NCBI Taxonomy" id="412593"/>
    <lineage>
        <taxon>Bacteria</taxon>
        <taxon>Pseudomonadati</taxon>
        <taxon>Thermosulfidibacterota</taxon>
        <taxon>Thermosulfidibacteria</taxon>
        <taxon>Thermosulfidibacterales</taxon>
        <taxon>Thermosulfidibacteraceae</taxon>
    </lineage>
</organism>
<dbReference type="Pfam" id="PF01476">
    <property type="entry name" value="LysM"/>
    <property type="match status" value="2"/>
</dbReference>
<dbReference type="InterPro" id="IPR018392">
    <property type="entry name" value="LysM"/>
</dbReference>
<name>A0A7C0U659_9BACT</name>
<dbReference type="SUPFAM" id="SSF51261">
    <property type="entry name" value="Duplicated hybrid motif"/>
    <property type="match status" value="1"/>
</dbReference>
<dbReference type="PROSITE" id="PS51782">
    <property type="entry name" value="LYSM"/>
    <property type="match status" value="2"/>
</dbReference>
<dbReference type="Pfam" id="PF01551">
    <property type="entry name" value="Peptidase_M23"/>
    <property type="match status" value="1"/>
</dbReference>
<dbReference type="AlphaFoldDB" id="A0A7C0U659"/>
<protein>
    <submittedName>
        <fullName evidence="2">M23 family metallopeptidase</fullName>
    </submittedName>
</protein>
<dbReference type="InterPro" id="IPR036779">
    <property type="entry name" value="LysM_dom_sf"/>
</dbReference>
<reference evidence="2" key="1">
    <citation type="journal article" date="2020" name="mSystems">
        <title>Genome- and Community-Level Interaction Insights into Carbon Utilization and Element Cycling Functions of Hydrothermarchaeota in Hydrothermal Sediment.</title>
        <authorList>
            <person name="Zhou Z."/>
            <person name="Liu Y."/>
            <person name="Xu W."/>
            <person name="Pan J."/>
            <person name="Luo Z.H."/>
            <person name="Li M."/>
        </authorList>
    </citation>
    <scope>NUCLEOTIDE SEQUENCE [LARGE SCALE GENOMIC DNA]</scope>
    <source>
        <strain evidence="2">HyVt-115</strain>
    </source>
</reference>
<sequence length="277" mass="30785">MSYTGRVLVVVLLSIFLPLSSSHGKRGVGQGAGYASYVVRRGDTLSSIARRYHISWKKLARINGISPPYKIFKGQRLRVPLLRGGYRLYRVKRGDFLKRIARRYGVSWRTLARLNGIKRPYTIYRGQYLKVPRSGAPFSRGKGKVKKAVSLRRSLAWVGDFIPPVPSKAQRGINMGLDYPLTKGEKIIPSAPGKVVYASLDMRGLGSVLILEHSGGYETVYAGKAIYWTVGEGEEIGKDKMLGEAVEETVLHFEIRRAGRPLPAAKLVGRRTKGGKK</sequence>
<accession>A0A7C0U659</accession>
<dbReference type="PANTHER" id="PTHR33734">
    <property type="entry name" value="LYSM DOMAIN-CONTAINING GPI-ANCHORED PROTEIN 2"/>
    <property type="match status" value="1"/>
</dbReference>
<dbReference type="InterPro" id="IPR011055">
    <property type="entry name" value="Dup_hybrid_motif"/>
</dbReference>
<dbReference type="Proteomes" id="UP000885690">
    <property type="component" value="Unassembled WGS sequence"/>
</dbReference>
<dbReference type="InterPro" id="IPR016047">
    <property type="entry name" value="M23ase_b-sheet_dom"/>
</dbReference>
<evidence type="ECO:0000313" key="2">
    <source>
        <dbReference type="EMBL" id="HDD52553.1"/>
    </source>
</evidence>
<dbReference type="CDD" id="cd12797">
    <property type="entry name" value="M23_peptidase"/>
    <property type="match status" value="1"/>
</dbReference>
<evidence type="ECO:0000259" key="1">
    <source>
        <dbReference type="PROSITE" id="PS51782"/>
    </source>
</evidence>
<dbReference type="SMART" id="SM00257">
    <property type="entry name" value="LysM"/>
    <property type="match status" value="2"/>
</dbReference>
<proteinExistence type="predicted"/>
<feature type="domain" description="LysM" evidence="1">
    <location>
        <begin position="87"/>
        <end position="131"/>
    </location>
</feature>
<gene>
    <name evidence="2" type="ORF">ENF32_00595</name>
</gene>
<dbReference type="Gene3D" id="3.10.350.10">
    <property type="entry name" value="LysM domain"/>
    <property type="match status" value="2"/>
</dbReference>
<dbReference type="CDD" id="cd00118">
    <property type="entry name" value="LysM"/>
    <property type="match status" value="2"/>
</dbReference>
<dbReference type="EMBL" id="DQWS01000024">
    <property type="protein sequence ID" value="HDD52553.1"/>
    <property type="molecule type" value="Genomic_DNA"/>
</dbReference>
<dbReference type="Gene3D" id="2.70.70.10">
    <property type="entry name" value="Glucose Permease (Domain IIA)"/>
    <property type="match status" value="1"/>
</dbReference>
<feature type="domain" description="LysM" evidence="1">
    <location>
        <begin position="35"/>
        <end position="79"/>
    </location>
</feature>
<comment type="caution">
    <text evidence="2">The sequence shown here is derived from an EMBL/GenBank/DDBJ whole genome shotgun (WGS) entry which is preliminary data.</text>
</comment>
<dbReference type="PANTHER" id="PTHR33734:SF22">
    <property type="entry name" value="MEMBRANE-BOUND LYTIC MUREIN TRANSGLYCOSYLASE D"/>
    <property type="match status" value="1"/>
</dbReference>